<feature type="signal peptide" evidence="1">
    <location>
        <begin position="1"/>
        <end position="18"/>
    </location>
</feature>
<sequence length="243" mass="27690">MKSLVLFGLLVLAAYESATCPINHDEQLAESLYKMFQLAELPFSREHIHVHLLKTRFLSLQLAKKHGGFAKVSKLLDLKDRLFSVPTNDPLGPRLHAYIDVLVEIRAILKSRHASDVELIYLDESITVLRAIRHSPRHEKAVKILDYIMKQLHHDLTGEQAMVKFSMAIVAAYSAGEEVNLNPTDLIMDMADSVMRVPLNFLADKYNEMAFSVRRIDDTLDKSGNETRRPIKDLINLLPIVMY</sequence>
<protein>
    <submittedName>
        <fullName evidence="2">(pine wood nematode) hypothetical protein</fullName>
    </submittedName>
</protein>
<evidence type="ECO:0000256" key="1">
    <source>
        <dbReference type="SAM" id="SignalP"/>
    </source>
</evidence>
<evidence type="ECO:0000313" key="2">
    <source>
        <dbReference type="EMBL" id="CAD5214499.1"/>
    </source>
</evidence>
<organism evidence="2 3">
    <name type="scientific">Bursaphelenchus xylophilus</name>
    <name type="common">Pinewood nematode worm</name>
    <name type="synonym">Aphelenchoides xylophilus</name>
    <dbReference type="NCBI Taxonomy" id="6326"/>
    <lineage>
        <taxon>Eukaryota</taxon>
        <taxon>Metazoa</taxon>
        <taxon>Ecdysozoa</taxon>
        <taxon>Nematoda</taxon>
        <taxon>Chromadorea</taxon>
        <taxon>Rhabditida</taxon>
        <taxon>Tylenchina</taxon>
        <taxon>Tylenchomorpha</taxon>
        <taxon>Aphelenchoidea</taxon>
        <taxon>Aphelenchoididae</taxon>
        <taxon>Bursaphelenchus</taxon>
    </lineage>
</organism>
<keyword evidence="3" id="KW-1185">Reference proteome</keyword>
<dbReference type="AlphaFoldDB" id="A0A7I8WPI4"/>
<dbReference type="EMBL" id="CAJFCV020000002">
    <property type="protein sequence ID" value="CAG9095030.1"/>
    <property type="molecule type" value="Genomic_DNA"/>
</dbReference>
<evidence type="ECO:0000313" key="3">
    <source>
        <dbReference type="Proteomes" id="UP000659654"/>
    </source>
</evidence>
<dbReference type="Proteomes" id="UP000582659">
    <property type="component" value="Unassembled WGS sequence"/>
</dbReference>
<accession>A0A7I8WPI4</accession>
<feature type="chain" id="PRO_5035384847" evidence="1">
    <location>
        <begin position="19"/>
        <end position="243"/>
    </location>
</feature>
<dbReference type="EMBL" id="CAJFDI010000002">
    <property type="protein sequence ID" value="CAD5214499.1"/>
    <property type="molecule type" value="Genomic_DNA"/>
</dbReference>
<dbReference type="Proteomes" id="UP000659654">
    <property type="component" value="Unassembled WGS sequence"/>
</dbReference>
<comment type="caution">
    <text evidence="2">The sequence shown here is derived from an EMBL/GenBank/DDBJ whole genome shotgun (WGS) entry which is preliminary data.</text>
</comment>
<proteinExistence type="predicted"/>
<reference evidence="2" key="1">
    <citation type="submission" date="2020-09" db="EMBL/GenBank/DDBJ databases">
        <authorList>
            <person name="Kikuchi T."/>
        </authorList>
    </citation>
    <scope>NUCLEOTIDE SEQUENCE</scope>
    <source>
        <strain evidence="2">Ka4C1</strain>
    </source>
</reference>
<gene>
    <name evidence="2" type="ORF">BXYJ_LOCUS3560</name>
</gene>
<name>A0A7I8WPI4_BURXY</name>
<keyword evidence="1" id="KW-0732">Signal</keyword>
<dbReference type="SMR" id="A0A7I8WPI4"/>